<feature type="domain" description="DUF306" evidence="2">
    <location>
        <begin position="29"/>
        <end position="124"/>
    </location>
</feature>
<dbReference type="InterPro" id="IPR005184">
    <property type="entry name" value="DUF306_Meta_HslJ"/>
</dbReference>
<feature type="chain" id="PRO_5001981884" description="DUF306 domain-containing protein" evidence="1">
    <location>
        <begin position="26"/>
        <end position="144"/>
    </location>
</feature>
<evidence type="ECO:0000256" key="1">
    <source>
        <dbReference type="SAM" id="SignalP"/>
    </source>
</evidence>
<name>A0A0A1VNQ4_MICAE</name>
<dbReference type="PANTHER" id="PTHR35535:SF1">
    <property type="entry name" value="HEAT SHOCK PROTEIN HSLJ"/>
    <property type="match status" value="1"/>
</dbReference>
<keyword evidence="1" id="KW-0732">Signal</keyword>
<dbReference type="PANTHER" id="PTHR35535">
    <property type="entry name" value="HEAT SHOCK PROTEIN HSLJ"/>
    <property type="match status" value="1"/>
</dbReference>
<dbReference type="Pfam" id="PF03724">
    <property type="entry name" value="META"/>
    <property type="match status" value="1"/>
</dbReference>
<protein>
    <recommendedName>
        <fullName evidence="2">DUF306 domain-containing protein</fullName>
    </recommendedName>
</protein>
<dbReference type="Gene3D" id="2.40.128.270">
    <property type="match status" value="1"/>
</dbReference>
<dbReference type="RefSeq" id="WP_052426655.1">
    <property type="nucleotide sequence ID" value="NZ_BBPA01000001.1"/>
</dbReference>
<dbReference type="InterPro" id="IPR038670">
    <property type="entry name" value="HslJ-like_sf"/>
</dbReference>
<evidence type="ECO:0000259" key="2">
    <source>
        <dbReference type="Pfam" id="PF03724"/>
    </source>
</evidence>
<comment type="caution">
    <text evidence="3">The sequence shown here is derived from an EMBL/GenBank/DDBJ whole genome shotgun (WGS) entry which is preliminary data.</text>
</comment>
<sequence length="144" mass="15740">MRQKLTSFLGLITLASVLTGQQAIASTVTLEGTNWKLSQWTGTELVEGTEISVAFTGGNLAGFSGCNRYVTRYQKEGDNMAVQSEIASTMKACPEAWMKQEASFLAALKGVQQYGITKEGKLQLVYRLPEGFGILTFMSENLKK</sequence>
<feature type="signal peptide" evidence="1">
    <location>
        <begin position="1"/>
        <end position="25"/>
    </location>
</feature>
<gene>
    <name evidence="3" type="ORF">N44_00004</name>
</gene>
<dbReference type="EMBL" id="BBPA01000001">
    <property type="protein sequence ID" value="GAL91149.1"/>
    <property type="molecule type" value="Genomic_DNA"/>
</dbReference>
<dbReference type="AlphaFoldDB" id="A0A0A1VNQ4"/>
<organism evidence="3 4">
    <name type="scientific">Microcystis aeruginosa NIES-44</name>
    <dbReference type="NCBI Taxonomy" id="449439"/>
    <lineage>
        <taxon>Bacteria</taxon>
        <taxon>Bacillati</taxon>
        <taxon>Cyanobacteriota</taxon>
        <taxon>Cyanophyceae</taxon>
        <taxon>Oscillatoriophycideae</taxon>
        <taxon>Chroococcales</taxon>
        <taxon>Microcystaceae</taxon>
        <taxon>Microcystis</taxon>
    </lineage>
</organism>
<accession>A0A0A1VNQ4</accession>
<dbReference type="Proteomes" id="UP000030321">
    <property type="component" value="Unassembled WGS sequence"/>
</dbReference>
<evidence type="ECO:0000313" key="3">
    <source>
        <dbReference type="EMBL" id="GAL91149.1"/>
    </source>
</evidence>
<evidence type="ECO:0000313" key="4">
    <source>
        <dbReference type="Proteomes" id="UP000030321"/>
    </source>
</evidence>
<proteinExistence type="predicted"/>
<reference evidence="4" key="1">
    <citation type="journal article" date="2015" name="Genome">
        <title>Whole Genome Sequence of the Non-Microcystin-Producing Microcystis aeruginosa Strain NIES-44.</title>
        <authorList>
            <person name="Okano K."/>
            <person name="Miyata N."/>
            <person name="Ozaki Y."/>
        </authorList>
    </citation>
    <scope>NUCLEOTIDE SEQUENCE [LARGE SCALE GENOMIC DNA]</scope>
    <source>
        <strain evidence="4">NIES-44</strain>
    </source>
</reference>
<dbReference type="InterPro" id="IPR053147">
    <property type="entry name" value="Hsp_HslJ-like"/>
</dbReference>